<dbReference type="Pfam" id="PF13483">
    <property type="entry name" value="Lactamase_B_3"/>
    <property type="match status" value="1"/>
</dbReference>
<sequence length="486" mass="54967">MDSAISFANGSQILALNSCDRLCYVIQPFIQEILNQFVQLNSLDQAIVIGAKKHHKIAEKLFEFELDNPAETFSLKEQFLFPEKSPLLSLQYGNTRYPLFLEKYGSEIIYDQSTLPAIHKLFYLCGQSNLSYEQICGQLEQPMIDFLDKLINTKVVQNKPNQPKSLELKTPGVFRLQHAALLYRTKTTGILVDPHLHSNYGIPNLKKDISRAMLGDNVDAILISHPHYDHWHYPTLMMFPPEIPIIVPKVPRGSIMCEDMKARLESLGFTNVMAVDWYAEPILVGDIEINVLPFYGEQPLVPEFNQPKHPDLRNWGNTYLINTEYYKSWFLIDSGDDDMGTMAEVAEYVKEKFGTLDHVLSNFQPLSYNSIGTDLSGWGIDIVANLLSNPQIFSVTNKKEGEHIALLGPQGVAKICSIVGAKYCLPYADSWAELGESGIHDATLIKDVKEELHNLDCLTQVIPWKIGDQFVINGTSKIEENIFINL</sequence>
<dbReference type="SUPFAM" id="SSF56281">
    <property type="entry name" value="Metallo-hydrolase/oxidoreductase"/>
    <property type="match status" value="1"/>
</dbReference>
<organism evidence="1">
    <name type="scientific">Cyanobacterium aponinum AL20115</name>
    <dbReference type="NCBI Taxonomy" id="3090662"/>
    <lineage>
        <taxon>Bacteria</taxon>
        <taxon>Bacillati</taxon>
        <taxon>Cyanobacteriota</taxon>
        <taxon>Cyanophyceae</taxon>
        <taxon>Oscillatoriophycideae</taxon>
        <taxon>Chroococcales</taxon>
        <taxon>Geminocystaceae</taxon>
        <taxon>Cyanobacterium</taxon>
    </lineage>
</organism>
<dbReference type="EMBL" id="CP138348">
    <property type="protein sequence ID" value="WPF89948.1"/>
    <property type="molecule type" value="Genomic_DNA"/>
</dbReference>
<dbReference type="Gene3D" id="3.60.15.10">
    <property type="entry name" value="Ribonuclease Z/Hydroxyacylglutathione hydrolase-like"/>
    <property type="match status" value="1"/>
</dbReference>
<evidence type="ECO:0000313" key="1">
    <source>
        <dbReference type="EMBL" id="WPF89948.1"/>
    </source>
</evidence>
<proteinExistence type="predicted"/>
<protein>
    <submittedName>
        <fullName evidence="1">MBL fold metallo-hydrolase</fullName>
    </submittedName>
</protein>
<dbReference type="RefSeq" id="WP_320002100.1">
    <property type="nucleotide sequence ID" value="NZ_CP138348.1"/>
</dbReference>
<gene>
    <name evidence="1" type="ORF">SAY89_06690</name>
</gene>
<dbReference type="InterPro" id="IPR036866">
    <property type="entry name" value="RibonucZ/Hydroxyglut_hydro"/>
</dbReference>
<dbReference type="AlphaFoldDB" id="A0AAF1C3K4"/>
<name>A0AAF1C3K4_9CHRO</name>
<reference evidence="1" key="1">
    <citation type="submission" date="2023-11" db="EMBL/GenBank/DDBJ databases">
        <title>Genome sequence of Cyanobacterium aponinum BCRC AL20115.</title>
        <authorList>
            <person name="Chang H.-Y."/>
            <person name="Lin K.-M."/>
            <person name="Hsueh H.-T."/>
            <person name="Chu H.-A."/>
            <person name="Kuo C.-H."/>
        </authorList>
    </citation>
    <scope>NUCLEOTIDE SEQUENCE</scope>
    <source>
        <strain evidence="1">AL20115</strain>
    </source>
</reference>
<accession>A0AAF1C3K4</accession>